<comment type="caution">
    <text evidence="2">The sequence shown here is derived from an EMBL/GenBank/DDBJ whole genome shotgun (WGS) entry which is preliminary data.</text>
</comment>
<name>A0A6A5BQX6_NAEFO</name>
<dbReference type="OrthoDB" id="10257860at2759"/>
<accession>A0A6A5BQX6</accession>
<evidence type="ECO:0000313" key="2">
    <source>
        <dbReference type="EMBL" id="KAF0977486.1"/>
    </source>
</evidence>
<dbReference type="VEuPathDB" id="AmoebaDB:FDP41_003478"/>
<dbReference type="GeneID" id="68110696"/>
<dbReference type="EMBL" id="VFQX01000034">
    <property type="protein sequence ID" value="KAF0977486.1"/>
    <property type="molecule type" value="Genomic_DNA"/>
</dbReference>
<evidence type="ECO:0000313" key="3">
    <source>
        <dbReference type="Proteomes" id="UP000444721"/>
    </source>
</evidence>
<dbReference type="OMA" id="YCYIIFR"/>
<proteinExistence type="predicted"/>
<keyword evidence="3" id="KW-1185">Reference proteome</keyword>
<dbReference type="VEuPathDB" id="AmoebaDB:NF0063410"/>
<dbReference type="RefSeq" id="XP_044562199.1">
    <property type="nucleotide sequence ID" value="XM_044706786.1"/>
</dbReference>
<feature type="region of interest" description="Disordered" evidence="1">
    <location>
        <begin position="1"/>
        <end position="34"/>
    </location>
</feature>
<protein>
    <submittedName>
        <fullName evidence="2">Uncharacterized protein</fullName>
    </submittedName>
</protein>
<dbReference type="VEuPathDB" id="AmoebaDB:NfTy_071040"/>
<gene>
    <name evidence="2" type="ORF">FDP41_003478</name>
</gene>
<organism evidence="2 3">
    <name type="scientific">Naegleria fowleri</name>
    <name type="common">Brain eating amoeba</name>
    <dbReference type="NCBI Taxonomy" id="5763"/>
    <lineage>
        <taxon>Eukaryota</taxon>
        <taxon>Discoba</taxon>
        <taxon>Heterolobosea</taxon>
        <taxon>Tetramitia</taxon>
        <taxon>Eutetramitia</taxon>
        <taxon>Vahlkampfiidae</taxon>
        <taxon>Naegleria</taxon>
    </lineage>
</organism>
<reference evidence="2 3" key="1">
    <citation type="journal article" date="2019" name="Sci. Rep.">
        <title>Nanopore sequencing improves the draft genome of the human pathogenic amoeba Naegleria fowleri.</title>
        <authorList>
            <person name="Liechti N."/>
            <person name="Schurch N."/>
            <person name="Bruggmann R."/>
            <person name="Wittwer M."/>
        </authorList>
    </citation>
    <scope>NUCLEOTIDE SEQUENCE [LARGE SCALE GENOMIC DNA]</scope>
    <source>
        <strain evidence="2 3">ATCC 30894</strain>
    </source>
</reference>
<dbReference type="Proteomes" id="UP000444721">
    <property type="component" value="Unassembled WGS sequence"/>
</dbReference>
<sequence>MLPTHHPSHPPPPQQQQQQNKTTESSRIQSKEQELEQYNLEQESKLWIREFDTKSIGEKLFDKKQSDNALDYPSLHKLYIHFDERLLSNLTLNAMEYSVFGLVSTSLNLKHANKQVFVILLKLVNILTSKHKKVLDSLLSSHSESLKHVNFLKFLFIYETVLRDVYSTNHYGWEKEQEASSLLERISQELIAYNSQNSANSLESPQQETDLRKIISVALSLNEIFSAVFTAHLSEPSILEMVESLNRTAVHILSSNHHELNKFDWAFRTYLNISSRVLNLATIMLRQSSMNIVFTSMFVKKMMNLKANFLKLTQTPHFLLFKHRIDEQISHMDDIIYQYLKNTNGGLSKSLIDTDMNHYGLIVSNTLSFRCQFLKQENIGDTLYYLFKTLVAIARKNPSSLTCSMDIIYKAFEHEVNHNTFLTESTGLYIKTKQAFMFSIIWLIYLEYNKGHIQREDFFSILETLLRILHDYDVYKTASEQSVPYKFLEGLINRVFRNVLIFELDSLTTSQVKQIMTCLRRVIITDYRIIEGYYSYIWKMVLSIRQEDIEMLHLSEFMGDMLSIFVHFAKGRQAFDDLFSAIDMIHRHSKSFNLHFPIIQLESFRNSVKSLVQNIAPTDIVIYFKYLIEIVNQRLDEYGNAERLLVVLLFPLTSFAFYVTLNESNYKKLQKLAKQCCTRIIKRLMSLEVSEQNQAAVIQLYYSMSNIIYRSEEFSSDVFSMKDINNHNGEDYIINFYDGSGLTMNSFTHGKPFKEVFKTLSFKNKGIYCYIIFRRMMSINQQVNIRKHNLITSNQELYSYETQESKKEQELLTHNFQIYFDFIQNELNALMHLHKFEEQDFTHEEISKYDWGGFIESIDTEKKYLSMLWYLISSNFLYIIPYCNETYMRNLSQFMLTQLINAIRIKGHSFKLLPYSLERVTLDLWKDDLLFEQRDVQDSFEEFLYCEVKKSIKYASEIMFGDSKWAKRIKSILRKATLEIDVSDCRKVEKKIHSLLKDVHSKLFQSGEFSSEKHSSIPLIDEHLFSSFQTDFTPSQSIQNWNDYLCPFINLIPLFPFKYFSSRFAMSMFCMLLCYDVIINCDLASSNTIKKRDSIDCSFPLFGSNRIKFMASLRHVQLLLLKTLPEENIREMIQIGSPFLWLRYYMRTCLNLNSMHPSIQQQQQQIATTTTATTTTHSTMTSMMDDDSSSLEWLNSYSNEVLRIFLKSLLQGGESLMEENTKSILSTLLHANSIGDLKHSMLKIRFSNTLLSVLFSQMRSTISQNDENSRDGGVEKNNDMCYELLFQNSKLGKTRNIYPFEQAILEYSLRNRNKISVEVFENIVLFAKILLVASHGPKGLPSHYDALNPQELMNKLYECMSCFLHSSSGEANTCLSPVFTELIELVTLDGPNEEIQNSSHCPIPPSSLFVKIIKFIQAHISSIRLDKSLVDRSVSSLQHKNIGTKSEGERILSMMVSCLSQPQIDFLIRLHLDQLNEFNQHHSMPTITIQNASHHRNQVQSNCEQLENIISSLHICLESIHKKELLFYLCNIIESLKLSTRSYLFNTVPVSSHSSLNKEYWQINASIQSMIMKLLKIVSFITNEMRTSQIAVPKSAIDLLVSFISDIAVSSSIFIYSSIDVASRGKSILELAKLSYSDLNIMKLDPNIIISLSEILETLVKHNILDISKINCVQTLLNCILNMLFERVVVFDSLLESKDDQRMSFSSCTQCAEAIGAVYHCISKLVSWDEFKAHIVFEFISTFSAINELVGVDEGNDDHMTTMNHHHHLENDQQFISKLLASNKKKILDHLIKNGIFVLLSSNVVKFKISNWIQESSKVQSLQHLFTHILQYHATEMGF</sequence>
<evidence type="ECO:0000256" key="1">
    <source>
        <dbReference type="SAM" id="MobiDB-lite"/>
    </source>
</evidence>